<proteinExistence type="predicted"/>
<evidence type="ECO:0000313" key="1">
    <source>
        <dbReference type="EMBL" id="MDG3495496.1"/>
    </source>
</evidence>
<comment type="caution">
    <text evidence="1">The sequence shown here is derived from an EMBL/GenBank/DDBJ whole genome shotgun (WGS) entry which is preliminary data.</text>
</comment>
<evidence type="ECO:0000313" key="2">
    <source>
        <dbReference type="Proteomes" id="UP001152872"/>
    </source>
</evidence>
<dbReference type="Proteomes" id="UP001152872">
    <property type="component" value="Unassembled WGS sequence"/>
</dbReference>
<keyword evidence="2" id="KW-1185">Reference proteome</keyword>
<dbReference type="EMBL" id="VBTY01000105">
    <property type="protein sequence ID" value="MDG3495496.1"/>
    <property type="molecule type" value="Genomic_DNA"/>
</dbReference>
<reference evidence="1" key="1">
    <citation type="submission" date="2019-05" db="EMBL/GenBank/DDBJ databases">
        <title>Whole genome sequencing of Pseudanabaena catenata USMAC16.</title>
        <authorList>
            <person name="Khan Z."/>
            <person name="Omar W.M."/>
            <person name="Convey P."/>
            <person name="Merican F."/>
            <person name="Najimudin N."/>
        </authorList>
    </citation>
    <scope>NUCLEOTIDE SEQUENCE</scope>
    <source>
        <strain evidence="1">USMAC16</strain>
    </source>
</reference>
<dbReference type="RefSeq" id="WP_009627623.1">
    <property type="nucleotide sequence ID" value="NZ_VBTY01000105.1"/>
</dbReference>
<dbReference type="AlphaFoldDB" id="A0A9X4RIC9"/>
<name>A0A9X4RIC9_9CYAN</name>
<sequence>MYEHLEPLKKKLLVLSISTPPIPWKLVASVAIGGLRSVGFDRNSDNLLIVSSQGRGVLDCITGEKIARDYDEYYENEVYLEAEGIGVLSNKIIRMSGLCGGGLPVSTKDSWTLESVTLNWPEQMIILLPPNSFLYGSLSIHKDDMTKVAEDSCVIAYGFSYTGQAFIVATTSEINIFNRRVNHDSQ</sequence>
<gene>
    <name evidence="1" type="ORF">FEV09_13125</name>
</gene>
<organism evidence="1 2">
    <name type="scientific">Pseudanabaena catenata USMAC16</name>
    <dbReference type="NCBI Taxonomy" id="1855837"/>
    <lineage>
        <taxon>Bacteria</taxon>
        <taxon>Bacillati</taxon>
        <taxon>Cyanobacteriota</taxon>
        <taxon>Cyanophyceae</taxon>
        <taxon>Pseudanabaenales</taxon>
        <taxon>Pseudanabaenaceae</taxon>
        <taxon>Pseudanabaena</taxon>
    </lineage>
</organism>
<accession>A0A9X4RIC9</accession>
<protein>
    <submittedName>
        <fullName evidence="1">Uncharacterized protein</fullName>
    </submittedName>
</protein>